<proteinExistence type="predicted"/>
<organism evidence="2 3">
    <name type="scientific">Tilletiopsis washingtonensis</name>
    <dbReference type="NCBI Taxonomy" id="58919"/>
    <lineage>
        <taxon>Eukaryota</taxon>
        <taxon>Fungi</taxon>
        <taxon>Dikarya</taxon>
        <taxon>Basidiomycota</taxon>
        <taxon>Ustilaginomycotina</taxon>
        <taxon>Exobasidiomycetes</taxon>
        <taxon>Entylomatales</taxon>
        <taxon>Entylomatales incertae sedis</taxon>
        <taxon>Tilletiopsis</taxon>
    </lineage>
</organism>
<evidence type="ECO:0000256" key="1">
    <source>
        <dbReference type="SAM" id="MobiDB-lite"/>
    </source>
</evidence>
<sequence length="432" mass="46008">MTTTSDAGSGEVFIPSVHLPALARRPALGEVETALGLLARALRIEGDEHVWVAAPDVASDEQDSGAAETDEAPERDASAAFELRHAQTWLTGCVRSGLAWCFARDDDGDAAAAALDKAAALLSVCAGKSASGAVTRIYHVPTPNGAEVAVSVRDATLSADALGSRTWGSAPLLARRLLSPLEAALRHSSQLRILELGAGTGLVGLALALYSQRLGIAAQVALTDYHPDVLSNLQFNASLNALSEPSTLVRRLDWQDDYAGASHAHETQTEEQRVAQTARDTWPSLESGSWDALVAADCCYEHDHALWLRAVASQRLSRAFVHESDSREGAGADLHGGLYILNALRQTHAHEAAAILAVFPLVDPRASSSGGALALRTVRTQDLRAQDDFGPPSMRTDVPLHGDDTVRRPLATQSGQATLFRAFEIRWCQVDD</sequence>
<dbReference type="PANTHER" id="PTHR14614">
    <property type="entry name" value="HEPATOCELLULAR CARCINOMA-ASSOCIATED ANTIGEN"/>
    <property type="match status" value="1"/>
</dbReference>
<dbReference type="Gene3D" id="3.40.50.150">
    <property type="entry name" value="Vaccinia Virus protein VP39"/>
    <property type="match status" value="1"/>
</dbReference>
<evidence type="ECO:0000313" key="3">
    <source>
        <dbReference type="Proteomes" id="UP000245946"/>
    </source>
</evidence>
<feature type="region of interest" description="Disordered" evidence="1">
    <location>
        <begin position="56"/>
        <end position="76"/>
    </location>
</feature>
<dbReference type="InterPro" id="IPR029063">
    <property type="entry name" value="SAM-dependent_MTases_sf"/>
</dbReference>
<name>A0A316ZHF8_9BASI</name>
<dbReference type="AlphaFoldDB" id="A0A316ZHF8"/>
<reference evidence="2 3" key="1">
    <citation type="journal article" date="2018" name="Mol. Biol. Evol.">
        <title>Broad Genomic Sampling Reveals a Smut Pathogenic Ancestry of the Fungal Clade Ustilaginomycotina.</title>
        <authorList>
            <person name="Kijpornyongpan T."/>
            <person name="Mondo S.J."/>
            <person name="Barry K."/>
            <person name="Sandor L."/>
            <person name="Lee J."/>
            <person name="Lipzen A."/>
            <person name="Pangilinan J."/>
            <person name="LaButti K."/>
            <person name="Hainaut M."/>
            <person name="Henrissat B."/>
            <person name="Grigoriev I.V."/>
            <person name="Spatafora J.W."/>
            <person name="Aime M.C."/>
        </authorList>
    </citation>
    <scope>NUCLEOTIDE SEQUENCE [LARGE SCALE GENOMIC DNA]</scope>
    <source>
        <strain evidence="2 3">MCA 4186</strain>
    </source>
</reference>
<dbReference type="PANTHER" id="PTHR14614:SF147">
    <property type="entry name" value="S-ADENOSYLMETHIONINE-DEPENDENT METHYLTRANSFERASE OF THE SEVEN BETA-STRAND FAMILY"/>
    <property type="match status" value="1"/>
</dbReference>
<evidence type="ECO:0000313" key="2">
    <source>
        <dbReference type="EMBL" id="PWO01208.1"/>
    </source>
</evidence>
<dbReference type="GO" id="GO:0008757">
    <property type="term" value="F:S-adenosylmethionine-dependent methyltransferase activity"/>
    <property type="evidence" value="ECO:0007669"/>
    <property type="project" value="UniProtKB-ARBA"/>
</dbReference>
<gene>
    <name evidence="2" type="ORF">FA09DRAFT_335838</name>
</gene>
<accession>A0A316ZHF8</accession>
<dbReference type="Proteomes" id="UP000245946">
    <property type="component" value="Unassembled WGS sequence"/>
</dbReference>
<dbReference type="InterPro" id="IPR019410">
    <property type="entry name" value="Methyltransf_16"/>
</dbReference>
<keyword evidence="3" id="KW-1185">Reference proteome</keyword>
<dbReference type="OrthoDB" id="433955at2759"/>
<dbReference type="Pfam" id="PF10294">
    <property type="entry name" value="Methyltransf_16"/>
    <property type="match status" value="1"/>
</dbReference>
<evidence type="ECO:0008006" key="4">
    <source>
        <dbReference type="Google" id="ProtNLM"/>
    </source>
</evidence>
<dbReference type="SUPFAM" id="SSF53335">
    <property type="entry name" value="S-adenosyl-L-methionine-dependent methyltransferases"/>
    <property type="match status" value="1"/>
</dbReference>
<dbReference type="STRING" id="58919.A0A316ZHF8"/>
<feature type="compositionally biased region" description="Acidic residues" evidence="1">
    <location>
        <begin position="58"/>
        <end position="71"/>
    </location>
</feature>
<dbReference type="EMBL" id="KZ819283">
    <property type="protein sequence ID" value="PWO01208.1"/>
    <property type="molecule type" value="Genomic_DNA"/>
</dbReference>
<dbReference type="GeneID" id="37271348"/>
<protein>
    <recommendedName>
        <fullName evidence="4">S-adenosyl-L-methionine-dependent methyltransferase</fullName>
    </recommendedName>
</protein>
<dbReference type="RefSeq" id="XP_025601486.1">
    <property type="nucleotide sequence ID" value="XM_025743804.1"/>
</dbReference>